<dbReference type="InterPro" id="IPR051158">
    <property type="entry name" value="Metallophosphoesterase_sf"/>
</dbReference>
<accession>A0A0L6JS94</accession>
<evidence type="ECO:0000313" key="3">
    <source>
        <dbReference type="Proteomes" id="UP000036923"/>
    </source>
</evidence>
<dbReference type="SUPFAM" id="SSF56300">
    <property type="entry name" value="Metallo-dependent phosphatases"/>
    <property type="match status" value="1"/>
</dbReference>
<comment type="caution">
    <text evidence="2">The sequence shown here is derived from an EMBL/GenBank/DDBJ whole genome shotgun (WGS) entry which is preliminary data.</text>
</comment>
<organism evidence="2 3">
    <name type="scientific">Pseudobacteroides cellulosolvens ATCC 35603 = DSM 2933</name>
    <dbReference type="NCBI Taxonomy" id="398512"/>
    <lineage>
        <taxon>Bacteria</taxon>
        <taxon>Bacillati</taxon>
        <taxon>Bacillota</taxon>
        <taxon>Clostridia</taxon>
        <taxon>Eubacteriales</taxon>
        <taxon>Oscillospiraceae</taxon>
        <taxon>Pseudobacteroides</taxon>
    </lineage>
</organism>
<dbReference type="PATRIC" id="fig|398512.5.peg.3709"/>
<keyword evidence="3" id="KW-1185">Reference proteome</keyword>
<sequence length="270" mass="31160">MYYILTALLILGVLALTYMWFEAGNLQLKRIRFTKSNKGLKIIHLTDIHINLLRVKPYKIKNIIDKESPDLILMSGDYITRESDIPQFIRFLNEITGNSKVYMCFGNHDYEAFLSDKKGGFNRFLTEVEKQGVTVLHDDCEVFIKGGVKYNIIGITDYRRGEHDIDKAVKNCVKDAKLNIAITHNPDVVLEIPKGKIDYLFCGHFHGGQIWMPFDLEFKVLRKEKLCKMGIKRGHHRLNGVDIYISNGLGNVLFPLRFLSRPEITVFYVT</sequence>
<name>A0A0L6JS94_9FIRM</name>
<evidence type="ECO:0000313" key="2">
    <source>
        <dbReference type="EMBL" id="KNY28267.1"/>
    </source>
</evidence>
<dbReference type="Gene3D" id="3.60.21.10">
    <property type="match status" value="1"/>
</dbReference>
<feature type="domain" description="Calcineurin-like phosphoesterase" evidence="1">
    <location>
        <begin position="40"/>
        <end position="207"/>
    </location>
</feature>
<dbReference type="STRING" id="398512.Bccel_3541"/>
<reference evidence="3" key="1">
    <citation type="submission" date="2015-07" db="EMBL/GenBank/DDBJ databases">
        <title>Near-Complete Genome Sequence of the Cellulolytic Bacterium Bacteroides (Pseudobacteroides) cellulosolvens ATCC 35603.</title>
        <authorList>
            <person name="Dassa B."/>
            <person name="Utturkar S.M."/>
            <person name="Klingeman D.M."/>
            <person name="Hurt R.A."/>
            <person name="Keller M."/>
            <person name="Xu J."/>
            <person name="Reddy Y.H.K."/>
            <person name="Borovok I."/>
            <person name="Grinberg I.R."/>
            <person name="Lamed R."/>
            <person name="Zhivin O."/>
            <person name="Bayer E.A."/>
            <person name="Brown S.D."/>
        </authorList>
    </citation>
    <scope>NUCLEOTIDE SEQUENCE [LARGE SCALE GENOMIC DNA]</scope>
    <source>
        <strain evidence="3">DSM 2933</strain>
    </source>
</reference>
<dbReference type="InterPro" id="IPR029052">
    <property type="entry name" value="Metallo-depent_PP-like"/>
</dbReference>
<dbReference type="Proteomes" id="UP000036923">
    <property type="component" value="Unassembled WGS sequence"/>
</dbReference>
<dbReference type="InterPro" id="IPR004843">
    <property type="entry name" value="Calcineurin-like_PHP"/>
</dbReference>
<dbReference type="GO" id="GO:0016787">
    <property type="term" value="F:hydrolase activity"/>
    <property type="evidence" value="ECO:0007669"/>
    <property type="project" value="InterPro"/>
</dbReference>
<dbReference type="AlphaFoldDB" id="A0A0L6JS94"/>
<dbReference type="PANTHER" id="PTHR31302:SF0">
    <property type="entry name" value="TRANSMEMBRANE PROTEIN WITH METALLOPHOSPHOESTERASE DOMAIN"/>
    <property type="match status" value="1"/>
</dbReference>
<dbReference type="PANTHER" id="PTHR31302">
    <property type="entry name" value="TRANSMEMBRANE PROTEIN WITH METALLOPHOSPHOESTERASE DOMAIN-RELATED"/>
    <property type="match status" value="1"/>
</dbReference>
<gene>
    <name evidence="2" type="ORF">Bccel_3541</name>
</gene>
<dbReference type="EMBL" id="LGTC01000001">
    <property type="protein sequence ID" value="KNY28267.1"/>
    <property type="molecule type" value="Genomic_DNA"/>
</dbReference>
<proteinExistence type="predicted"/>
<dbReference type="Pfam" id="PF00149">
    <property type="entry name" value="Metallophos"/>
    <property type="match status" value="1"/>
</dbReference>
<dbReference type="eggNOG" id="COG1408">
    <property type="taxonomic scope" value="Bacteria"/>
</dbReference>
<evidence type="ECO:0000259" key="1">
    <source>
        <dbReference type="Pfam" id="PF00149"/>
    </source>
</evidence>
<protein>
    <submittedName>
        <fullName evidence="2">Calcineurin-like phosphoesterase superfamily domain containing protein</fullName>
    </submittedName>
</protein>